<dbReference type="AlphaFoldDB" id="A0A8T3AMR4"/>
<proteinExistence type="predicted"/>
<name>A0A8T3AMR4_DENNO</name>
<keyword evidence="3" id="KW-1185">Reference proteome</keyword>
<accession>A0A8T3AMR4</accession>
<dbReference type="InterPro" id="IPR053134">
    <property type="entry name" value="RNA-dir_DNA_polymerase"/>
</dbReference>
<dbReference type="InterPro" id="IPR043502">
    <property type="entry name" value="DNA/RNA_pol_sf"/>
</dbReference>
<organism evidence="2 3">
    <name type="scientific">Dendrobium nobile</name>
    <name type="common">Orchid</name>
    <dbReference type="NCBI Taxonomy" id="94219"/>
    <lineage>
        <taxon>Eukaryota</taxon>
        <taxon>Viridiplantae</taxon>
        <taxon>Streptophyta</taxon>
        <taxon>Embryophyta</taxon>
        <taxon>Tracheophyta</taxon>
        <taxon>Spermatophyta</taxon>
        <taxon>Magnoliopsida</taxon>
        <taxon>Liliopsida</taxon>
        <taxon>Asparagales</taxon>
        <taxon>Orchidaceae</taxon>
        <taxon>Epidendroideae</taxon>
        <taxon>Malaxideae</taxon>
        <taxon>Dendrobiinae</taxon>
        <taxon>Dendrobium</taxon>
    </lineage>
</organism>
<dbReference type="InterPro" id="IPR000477">
    <property type="entry name" value="RT_dom"/>
</dbReference>
<evidence type="ECO:0000313" key="2">
    <source>
        <dbReference type="EMBL" id="KAI0497291.1"/>
    </source>
</evidence>
<dbReference type="PROSITE" id="PS50878">
    <property type="entry name" value="RT_POL"/>
    <property type="match status" value="1"/>
</dbReference>
<evidence type="ECO:0000313" key="3">
    <source>
        <dbReference type="Proteomes" id="UP000829196"/>
    </source>
</evidence>
<dbReference type="OrthoDB" id="779804at2759"/>
<dbReference type="PANTHER" id="PTHR24559:SF431">
    <property type="entry name" value="RNA-DIRECTED DNA POLYMERASE HOMOLOG"/>
    <property type="match status" value="1"/>
</dbReference>
<comment type="caution">
    <text evidence="2">The sequence shown here is derived from an EMBL/GenBank/DDBJ whole genome shotgun (WGS) entry which is preliminary data.</text>
</comment>
<dbReference type="InterPro" id="IPR043128">
    <property type="entry name" value="Rev_trsase/Diguanyl_cyclase"/>
</dbReference>
<sequence>MCTDYIDLNKACPKDSFPLPHIDQLVDTTSGHQMLSFMDAYSSYKQIKMNLTDEEATSFQTNRGLYCYRVMPFGLKNAGATYQRLMNKIFKTLIGRNMEVHVDDMLVKSLEKSQHISDLEQCFHLLRRYNIRLNPAKCAFGVASGKFLGFMVTHRGIKVNPEKIKALRDTVPPKNIKKVQRLNGRITALSHFLAHSRDKYLPFFKVLSGARSSGFQWTDECQEAFQQLRKYLASPPLLSKPMLGEKLYLYIVVSAQAINSILVREENAVQRLIYYISKILSEMEGPYPLVDKIVLALVYSARKLRPYFQAHSIGVYTNLPLKGIL</sequence>
<reference evidence="2" key="1">
    <citation type="journal article" date="2022" name="Front. Genet.">
        <title>Chromosome-Scale Assembly of the Dendrobium nobile Genome Provides Insights Into the Molecular Mechanism of the Biosynthesis of the Medicinal Active Ingredient of Dendrobium.</title>
        <authorList>
            <person name="Xu Q."/>
            <person name="Niu S.-C."/>
            <person name="Li K.-L."/>
            <person name="Zheng P.-J."/>
            <person name="Zhang X.-J."/>
            <person name="Jia Y."/>
            <person name="Liu Y."/>
            <person name="Niu Y.-X."/>
            <person name="Yu L.-H."/>
            <person name="Chen D.-F."/>
            <person name="Zhang G.-Q."/>
        </authorList>
    </citation>
    <scope>NUCLEOTIDE SEQUENCE</scope>
    <source>
        <tissue evidence="2">Leaf</tissue>
    </source>
</reference>
<dbReference type="SUPFAM" id="SSF56672">
    <property type="entry name" value="DNA/RNA polymerases"/>
    <property type="match status" value="1"/>
</dbReference>
<gene>
    <name evidence="2" type="ORF">KFK09_020514</name>
</gene>
<dbReference type="InterPro" id="IPR041577">
    <property type="entry name" value="RT_RNaseH_2"/>
</dbReference>
<dbReference type="Gene3D" id="3.30.70.270">
    <property type="match status" value="3"/>
</dbReference>
<dbReference type="SMR" id="A0A8T3AMR4"/>
<dbReference type="EMBL" id="JAGYWB010000015">
    <property type="protein sequence ID" value="KAI0497291.1"/>
    <property type="molecule type" value="Genomic_DNA"/>
</dbReference>
<dbReference type="PANTHER" id="PTHR24559">
    <property type="entry name" value="TRANSPOSON TY3-I GAG-POL POLYPROTEIN"/>
    <property type="match status" value="1"/>
</dbReference>
<feature type="domain" description="Reverse transcriptase" evidence="1">
    <location>
        <begin position="1"/>
        <end position="152"/>
    </location>
</feature>
<dbReference type="Proteomes" id="UP000829196">
    <property type="component" value="Unassembled WGS sequence"/>
</dbReference>
<protein>
    <recommendedName>
        <fullName evidence="1">Reverse transcriptase domain-containing protein</fullName>
    </recommendedName>
</protein>
<dbReference type="Pfam" id="PF17919">
    <property type="entry name" value="RT_RNaseH_2"/>
    <property type="match status" value="1"/>
</dbReference>
<dbReference type="Pfam" id="PF00078">
    <property type="entry name" value="RVT_1"/>
    <property type="match status" value="1"/>
</dbReference>
<evidence type="ECO:0000259" key="1">
    <source>
        <dbReference type="PROSITE" id="PS50878"/>
    </source>
</evidence>
<dbReference type="CDD" id="cd01647">
    <property type="entry name" value="RT_LTR"/>
    <property type="match status" value="1"/>
</dbReference>